<dbReference type="EMBL" id="BMFK01000001">
    <property type="protein sequence ID" value="GGE64296.1"/>
    <property type="molecule type" value="Genomic_DNA"/>
</dbReference>
<dbReference type="Proteomes" id="UP000605259">
    <property type="component" value="Unassembled WGS sequence"/>
</dbReference>
<reference evidence="1" key="2">
    <citation type="submission" date="2020-09" db="EMBL/GenBank/DDBJ databases">
        <authorList>
            <person name="Sun Q."/>
            <person name="Zhou Y."/>
        </authorList>
    </citation>
    <scope>NUCLEOTIDE SEQUENCE</scope>
    <source>
        <strain evidence="1">CGMCC 1.12698</strain>
    </source>
</reference>
<comment type="caution">
    <text evidence="1">The sequence shown here is derived from an EMBL/GenBank/DDBJ whole genome shotgun (WGS) entry which is preliminary data.</text>
</comment>
<reference evidence="1" key="1">
    <citation type="journal article" date="2014" name="Int. J. Syst. Evol. Microbiol.">
        <title>Complete genome sequence of Corynebacterium casei LMG S-19264T (=DSM 44701T), isolated from a smear-ripened cheese.</title>
        <authorList>
            <consortium name="US DOE Joint Genome Institute (JGI-PGF)"/>
            <person name="Walter F."/>
            <person name="Albersmeier A."/>
            <person name="Kalinowski J."/>
            <person name="Ruckert C."/>
        </authorList>
    </citation>
    <scope>NUCLEOTIDE SEQUENCE</scope>
    <source>
        <strain evidence="1">CGMCC 1.12698</strain>
    </source>
</reference>
<accession>A0A917ARA9</accession>
<evidence type="ECO:0000313" key="1">
    <source>
        <dbReference type="EMBL" id="GGE64296.1"/>
    </source>
</evidence>
<protein>
    <submittedName>
        <fullName evidence="1">Uncharacterized protein</fullName>
    </submittedName>
</protein>
<dbReference type="AlphaFoldDB" id="A0A917ARA9"/>
<dbReference type="RefSeq" id="WP_188387589.1">
    <property type="nucleotide sequence ID" value="NZ_BMFK01000001.1"/>
</dbReference>
<proteinExistence type="predicted"/>
<organism evidence="1 2">
    <name type="scientific">Priestia taiwanensis</name>
    <dbReference type="NCBI Taxonomy" id="1347902"/>
    <lineage>
        <taxon>Bacteria</taxon>
        <taxon>Bacillati</taxon>
        <taxon>Bacillota</taxon>
        <taxon>Bacilli</taxon>
        <taxon>Bacillales</taxon>
        <taxon>Bacillaceae</taxon>
        <taxon>Priestia</taxon>
    </lineage>
</organism>
<sequence>MHKTGFEVIEAAYEEDMKYENSLGIFETLEEATKWIQENVENPVEENYEVFTREVILK</sequence>
<keyword evidence="2" id="KW-1185">Reference proteome</keyword>
<name>A0A917ARA9_9BACI</name>
<evidence type="ECO:0000313" key="2">
    <source>
        <dbReference type="Proteomes" id="UP000605259"/>
    </source>
</evidence>
<gene>
    <name evidence="1" type="ORF">GCM10007140_13160</name>
</gene>